<dbReference type="EMBL" id="CP030918">
    <property type="protein sequence ID" value="AXC49780.1"/>
    <property type="molecule type" value="Genomic_DNA"/>
</dbReference>
<feature type="domain" description="Glycoside hydrolase family 3 N-terminal" evidence="6">
    <location>
        <begin position="30"/>
        <end position="300"/>
    </location>
</feature>
<dbReference type="Gene3D" id="3.20.20.300">
    <property type="entry name" value="Glycoside hydrolase, family 3, N-terminal domain"/>
    <property type="match status" value="1"/>
</dbReference>
<dbReference type="EC" id="3.2.1.52" evidence="3"/>
<proteinExistence type="inferred from homology"/>
<dbReference type="Pfam" id="PF00933">
    <property type="entry name" value="Glyco_hydro_3"/>
    <property type="match status" value="1"/>
</dbReference>
<dbReference type="InterPro" id="IPR017853">
    <property type="entry name" value="GH"/>
</dbReference>
<dbReference type="SUPFAM" id="SSF51445">
    <property type="entry name" value="(Trans)glycosidases"/>
    <property type="match status" value="1"/>
</dbReference>
<gene>
    <name evidence="7" type="ORF">DRW48_08850</name>
</gene>
<sequence length="327" mass="34514">MTSATILGGISGPVLTADERAFFRDSDPWGFILFARNVEAPDQLRRLTGDLRDAVGRDALIMTDQEGGRVQRLRGPHWSDWTPPLRAATAGPRATYLRYRLIGAELAAVGIDGDCAPTLDLLCDETHAFLRDRCFGDDPSIVAKHGRACADGLLAAGVLPCIKHLPGHGRATADTHHDLPVVDADLADLRVGDFAPFRALADLPIAMTSHIIFTAIDPRQPATTSAAVVAAIREDIGFGGLLTSDDITMQALPGTHAERTAAAIAAGCDVVMHCNGDIAAMIPVVAAAGAMSAEAQQRADRALDRRQLADNADLAALRGELDSLGHG</sequence>
<keyword evidence="8" id="KW-1185">Reference proteome</keyword>
<comment type="catalytic activity">
    <reaction evidence="1">
        <text>Hydrolysis of terminal non-reducing N-acetyl-D-hexosamine residues in N-acetyl-beta-D-hexosaminides.</text>
        <dbReference type="EC" id="3.2.1.52"/>
    </reaction>
</comment>
<evidence type="ECO:0000259" key="6">
    <source>
        <dbReference type="Pfam" id="PF00933"/>
    </source>
</evidence>
<dbReference type="GO" id="GO:0005975">
    <property type="term" value="P:carbohydrate metabolic process"/>
    <property type="evidence" value="ECO:0007669"/>
    <property type="project" value="InterPro"/>
</dbReference>
<comment type="similarity">
    <text evidence="2">Belongs to the glycosyl hydrolase 3 family.</text>
</comment>
<reference evidence="8" key="1">
    <citation type="submission" date="2018-07" db="EMBL/GenBank/DDBJ databases">
        <title>Genome sequencing of Paracoccus sp. SC2-6.</title>
        <authorList>
            <person name="Heo J."/>
            <person name="Kim S.-J."/>
            <person name="Kwon S.-W."/>
        </authorList>
    </citation>
    <scope>NUCLEOTIDE SEQUENCE [LARGE SCALE GENOMIC DNA]</scope>
    <source>
        <strain evidence="8">SC2-6</strain>
    </source>
</reference>
<keyword evidence="4 7" id="KW-0378">Hydrolase</keyword>
<dbReference type="Proteomes" id="UP000252023">
    <property type="component" value="Chromosome"/>
</dbReference>
<evidence type="ECO:0000256" key="5">
    <source>
        <dbReference type="ARBA" id="ARBA00023295"/>
    </source>
</evidence>
<protein>
    <recommendedName>
        <fullName evidence="3">beta-N-acetylhexosaminidase</fullName>
        <ecNumber evidence="3">3.2.1.52</ecNumber>
    </recommendedName>
</protein>
<dbReference type="OrthoDB" id="9786661at2"/>
<dbReference type="InterPro" id="IPR050226">
    <property type="entry name" value="NagZ_Beta-hexosaminidase"/>
</dbReference>
<name>A0A344PK75_9RHOB</name>
<dbReference type="RefSeq" id="WP_114076084.1">
    <property type="nucleotide sequence ID" value="NZ_CP030918.1"/>
</dbReference>
<evidence type="ECO:0000313" key="7">
    <source>
        <dbReference type="EMBL" id="AXC49780.1"/>
    </source>
</evidence>
<dbReference type="GO" id="GO:0004563">
    <property type="term" value="F:beta-N-acetylhexosaminidase activity"/>
    <property type="evidence" value="ECO:0007669"/>
    <property type="project" value="UniProtKB-EC"/>
</dbReference>
<accession>A0A344PK75</accession>
<dbReference type="InterPro" id="IPR036962">
    <property type="entry name" value="Glyco_hydro_3_N_sf"/>
</dbReference>
<evidence type="ECO:0000256" key="2">
    <source>
        <dbReference type="ARBA" id="ARBA00005336"/>
    </source>
</evidence>
<evidence type="ECO:0000256" key="4">
    <source>
        <dbReference type="ARBA" id="ARBA00022801"/>
    </source>
</evidence>
<keyword evidence="5" id="KW-0326">Glycosidase</keyword>
<dbReference type="PANTHER" id="PTHR30480">
    <property type="entry name" value="BETA-HEXOSAMINIDASE-RELATED"/>
    <property type="match status" value="1"/>
</dbReference>
<organism evidence="7 8">
    <name type="scientific">Paracoccus suum</name>
    <dbReference type="NCBI Taxonomy" id="2259340"/>
    <lineage>
        <taxon>Bacteria</taxon>
        <taxon>Pseudomonadati</taxon>
        <taxon>Pseudomonadota</taxon>
        <taxon>Alphaproteobacteria</taxon>
        <taxon>Rhodobacterales</taxon>
        <taxon>Paracoccaceae</taxon>
        <taxon>Paracoccus</taxon>
    </lineage>
</organism>
<dbReference type="KEGG" id="pars:DRW48_08850"/>
<evidence type="ECO:0000256" key="1">
    <source>
        <dbReference type="ARBA" id="ARBA00001231"/>
    </source>
</evidence>
<dbReference type="InterPro" id="IPR001764">
    <property type="entry name" value="Glyco_hydro_3_N"/>
</dbReference>
<evidence type="ECO:0000313" key="8">
    <source>
        <dbReference type="Proteomes" id="UP000252023"/>
    </source>
</evidence>
<dbReference type="GO" id="GO:0009254">
    <property type="term" value="P:peptidoglycan turnover"/>
    <property type="evidence" value="ECO:0007669"/>
    <property type="project" value="TreeGrafter"/>
</dbReference>
<dbReference type="AlphaFoldDB" id="A0A344PK75"/>
<evidence type="ECO:0000256" key="3">
    <source>
        <dbReference type="ARBA" id="ARBA00012663"/>
    </source>
</evidence>
<dbReference type="PANTHER" id="PTHR30480:SF13">
    <property type="entry name" value="BETA-HEXOSAMINIDASE"/>
    <property type="match status" value="1"/>
</dbReference>